<accession>A0A0R2H2G9</accession>
<keyword evidence="1" id="KW-0472">Membrane</keyword>
<dbReference type="PATRIC" id="fig|148604.4.peg.1530"/>
<feature type="transmembrane region" description="Helical" evidence="1">
    <location>
        <begin position="35"/>
        <end position="56"/>
    </location>
</feature>
<evidence type="ECO:0000313" key="3">
    <source>
        <dbReference type="Proteomes" id="UP000051639"/>
    </source>
</evidence>
<comment type="caution">
    <text evidence="2">The sequence shown here is derived from an EMBL/GenBank/DDBJ whole genome shotgun (WGS) entry which is preliminary data.</text>
</comment>
<evidence type="ECO:0000313" key="2">
    <source>
        <dbReference type="EMBL" id="KRN43645.1"/>
    </source>
</evidence>
<dbReference type="RefSeq" id="WP_056994874.1">
    <property type="nucleotide sequence ID" value="NZ_CANCWM010000018.1"/>
</dbReference>
<keyword evidence="1" id="KW-1133">Transmembrane helix</keyword>
<proteinExistence type="predicted"/>
<sequence>MKRYFELFAIVAIMTLITMGIQVGLSHLVPITGFWWTYFSFVIIFFALLATILHLLTVRLHARK</sequence>
<dbReference type="AlphaFoldDB" id="A0A0R2H2G9"/>
<organism evidence="2 3">
    <name type="scientific">Limosilactobacillus ingluviei</name>
    <dbReference type="NCBI Taxonomy" id="148604"/>
    <lineage>
        <taxon>Bacteria</taxon>
        <taxon>Bacillati</taxon>
        <taxon>Bacillota</taxon>
        <taxon>Bacilli</taxon>
        <taxon>Lactobacillales</taxon>
        <taxon>Lactobacillaceae</taxon>
        <taxon>Limosilactobacillus</taxon>
    </lineage>
</organism>
<gene>
    <name evidence="2" type="ORF">IV41_GL001492</name>
</gene>
<keyword evidence="1" id="KW-0812">Transmembrane</keyword>
<protein>
    <submittedName>
        <fullName evidence="2">Uncharacterized protein</fullName>
    </submittedName>
</protein>
<name>A0A0R2H2G9_9LACO</name>
<reference evidence="2 3" key="1">
    <citation type="journal article" date="2015" name="Genome Announc.">
        <title>Expanding the biotechnology potential of lactobacilli through comparative genomics of 213 strains and associated genera.</title>
        <authorList>
            <person name="Sun Z."/>
            <person name="Harris H.M."/>
            <person name="McCann A."/>
            <person name="Guo C."/>
            <person name="Argimon S."/>
            <person name="Zhang W."/>
            <person name="Yang X."/>
            <person name="Jeffery I.B."/>
            <person name="Cooney J.C."/>
            <person name="Kagawa T.F."/>
            <person name="Liu W."/>
            <person name="Song Y."/>
            <person name="Salvetti E."/>
            <person name="Wrobel A."/>
            <person name="Rasinkangas P."/>
            <person name="Parkhill J."/>
            <person name="Rea M.C."/>
            <person name="O'Sullivan O."/>
            <person name="Ritari J."/>
            <person name="Douillard F.P."/>
            <person name="Paul Ross R."/>
            <person name="Yang R."/>
            <person name="Briner A.E."/>
            <person name="Felis G.E."/>
            <person name="de Vos W.M."/>
            <person name="Barrangou R."/>
            <person name="Klaenhammer T.R."/>
            <person name="Caufield P.W."/>
            <person name="Cui Y."/>
            <person name="Zhang H."/>
            <person name="O'Toole P.W."/>
        </authorList>
    </citation>
    <scope>NUCLEOTIDE SEQUENCE [LARGE SCALE GENOMIC DNA]</scope>
    <source>
        <strain evidence="2 3">DSM 14792</strain>
    </source>
</reference>
<feature type="transmembrane region" description="Helical" evidence="1">
    <location>
        <begin position="7"/>
        <end position="29"/>
    </location>
</feature>
<keyword evidence="3" id="KW-1185">Reference proteome</keyword>
<dbReference type="Proteomes" id="UP000051639">
    <property type="component" value="Unassembled WGS sequence"/>
</dbReference>
<dbReference type="EMBL" id="JQBA01000044">
    <property type="protein sequence ID" value="KRN43645.1"/>
    <property type="molecule type" value="Genomic_DNA"/>
</dbReference>
<evidence type="ECO:0000256" key="1">
    <source>
        <dbReference type="SAM" id="Phobius"/>
    </source>
</evidence>